<keyword evidence="2" id="KW-1185">Reference proteome</keyword>
<dbReference type="SUPFAM" id="SSF54427">
    <property type="entry name" value="NTF2-like"/>
    <property type="match status" value="1"/>
</dbReference>
<name>A0A6B9ZGH5_9BACT</name>
<dbReference type="KEGG" id="chih:GWR21_08775"/>
<dbReference type="InterPro" id="IPR032710">
    <property type="entry name" value="NTF2-like_dom_sf"/>
</dbReference>
<reference evidence="1 2" key="1">
    <citation type="submission" date="2020-01" db="EMBL/GenBank/DDBJ databases">
        <title>Complete genome sequence of Chitinophaga sp. H33E-04 isolated from quinoa roots.</title>
        <authorList>
            <person name="Weon H.-Y."/>
            <person name="Lee S.A."/>
        </authorList>
    </citation>
    <scope>NUCLEOTIDE SEQUENCE [LARGE SCALE GENOMIC DNA]</scope>
    <source>
        <strain evidence="1 2">H33E-04</strain>
    </source>
</reference>
<dbReference type="EMBL" id="CP048113">
    <property type="protein sequence ID" value="QHS59683.1"/>
    <property type="molecule type" value="Genomic_DNA"/>
</dbReference>
<gene>
    <name evidence="1" type="ORF">GWR21_08775</name>
</gene>
<evidence type="ECO:0000313" key="1">
    <source>
        <dbReference type="EMBL" id="QHS59683.1"/>
    </source>
</evidence>
<evidence type="ECO:0000313" key="2">
    <source>
        <dbReference type="Proteomes" id="UP000476411"/>
    </source>
</evidence>
<dbReference type="RefSeq" id="WP_162331378.1">
    <property type="nucleotide sequence ID" value="NZ_CP048113.1"/>
</dbReference>
<sequence>MHSPLQHITEVYNAMETGNIGKLITILSNPIHVYTAHCMGGNSFGREGILRQISTFYRPGAGISKTVAHLIEKGHMVIALGTICISSSGQTIETMPFADVWSFDEEKISGVVCYYRDAEQLCTHLSKV</sequence>
<organism evidence="1 2">
    <name type="scientific">Chitinophaga agri</name>
    <dbReference type="NCBI Taxonomy" id="2703787"/>
    <lineage>
        <taxon>Bacteria</taxon>
        <taxon>Pseudomonadati</taxon>
        <taxon>Bacteroidota</taxon>
        <taxon>Chitinophagia</taxon>
        <taxon>Chitinophagales</taxon>
        <taxon>Chitinophagaceae</taxon>
        <taxon>Chitinophaga</taxon>
    </lineage>
</organism>
<dbReference type="Gene3D" id="3.10.450.50">
    <property type="match status" value="1"/>
</dbReference>
<accession>A0A6B9ZGH5</accession>
<protein>
    <recommendedName>
        <fullName evidence="3">Nuclear transport factor 2 family protein</fullName>
    </recommendedName>
</protein>
<evidence type="ECO:0008006" key="3">
    <source>
        <dbReference type="Google" id="ProtNLM"/>
    </source>
</evidence>
<proteinExistence type="predicted"/>
<dbReference type="Proteomes" id="UP000476411">
    <property type="component" value="Chromosome"/>
</dbReference>
<dbReference type="AlphaFoldDB" id="A0A6B9ZGH5"/>